<dbReference type="AlphaFoldDB" id="A0A5S4ZNC3"/>
<dbReference type="Pfam" id="PF00269">
    <property type="entry name" value="SASP"/>
    <property type="match status" value="1"/>
</dbReference>
<evidence type="ECO:0000256" key="3">
    <source>
        <dbReference type="SAM" id="MobiDB-lite"/>
    </source>
</evidence>
<organism evidence="4 5">
    <name type="scientific">Desulfallas thermosapovorans DSM 6562</name>
    <dbReference type="NCBI Taxonomy" id="1121431"/>
    <lineage>
        <taxon>Bacteria</taxon>
        <taxon>Bacillati</taxon>
        <taxon>Bacillota</taxon>
        <taxon>Clostridia</taxon>
        <taxon>Eubacteriales</taxon>
        <taxon>Desulfallaceae</taxon>
        <taxon>Desulfallas</taxon>
    </lineage>
</organism>
<evidence type="ECO:0000256" key="1">
    <source>
        <dbReference type="ARBA" id="ARBA00003863"/>
    </source>
</evidence>
<dbReference type="InterPro" id="IPR050847">
    <property type="entry name" value="SASP_DNA-binding"/>
</dbReference>
<keyword evidence="5" id="KW-1185">Reference proteome</keyword>
<dbReference type="Proteomes" id="UP000323166">
    <property type="component" value="Unassembled WGS sequence"/>
</dbReference>
<dbReference type="GO" id="GO:0030435">
    <property type="term" value="P:sporulation resulting in formation of a cellular spore"/>
    <property type="evidence" value="ECO:0007669"/>
    <property type="project" value="UniProtKB-KW"/>
</dbReference>
<dbReference type="InterPro" id="IPR001448">
    <property type="entry name" value="SASP_alpha/beta-type"/>
</dbReference>
<keyword evidence="2" id="KW-0749">Sporulation</keyword>
<evidence type="ECO:0000313" key="5">
    <source>
        <dbReference type="Proteomes" id="UP000323166"/>
    </source>
</evidence>
<comment type="function">
    <text evidence="1">SASP are bound to spore DNA. They are double-stranded DNA-binding proteins that cause DNA to change to an a-like conformation. They protect the DNA backbone from chemical and enzymatic cleavage and are thus involved in dormant spore's high resistance to UV light.</text>
</comment>
<gene>
    <name evidence="4" type="ORF">LX24_02680</name>
</gene>
<dbReference type="Gene3D" id="6.10.10.80">
    <property type="entry name" value="Small, acid-soluble spore protein, alpha/beta type-like"/>
    <property type="match status" value="1"/>
</dbReference>
<comment type="caution">
    <text evidence="4">The sequence shown here is derived from an EMBL/GenBank/DDBJ whole genome shotgun (WGS) entry which is preliminary data.</text>
</comment>
<dbReference type="PANTHER" id="PTHR36107">
    <property type="entry name" value="SMALL, ACID-SOLUBLE SPORE PROTEIN A"/>
    <property type="match status" value="1"/>
</dbReference>
<dbReference type="GO" id="GO:0003690">
    <property type="term" value="F:double-stranded DNA binding"/>
    <property type="evidence" value="ECO:0007669"/>
    <property type="project" value="InterPro"/>
</dbReference>
<dbReference type="InterPro" id="IPR038300">
    <property type="entry name" value="SASP_sf_alpha/beta"/>
</dbReference>
<evidence type="ECO:0000256" key="2">
    <source>
        <dbReference type="ARBA" id="ARBA00022969"/>
    </source>
</evidence>
<sequence>MAQGQKRNRKLIPQAANAMEQFKYETAAELGIQNYQGYLGDLPSRVNGAVGGNMVKKMIAAYEQSLAQGQQPPTPQVTNQQPTP</sequence>
<evidence type="ECO:0000313" key="4">
    <source>
        <dbReference type="EMBL" id="TYO93351.1"/>
    </source>
</evidence>
<reference evidence="4 5" key="1">
    <citation type="submission" date="2019-07" db="EMBL/GenBank/DDBJ databases">
        <title>Genomic Encyclopedia of Type Strains, Phase I: the one thousand microbial genomes (KMG-I) project.</title>
        <authorList>
            <person name="Kyrpides N."/>
        </authorList>
    </citation>
    <scope>NUCLEOTIDE SEQUENCE [LARGE SCALE GENOMIC DNA]</scope>
    <source>
        <strain evidence="4 5">DSM 6562</strain>
    </source>
</reference>
<name>A0A5S4ZNC3_9FIRM</name>
<accession>A0A5S4ZNC3</accession>
<dbReference type="GO" id="GO:0006265">
    <property type="term" value="P:DNA topological change"/>
    <property type="evidence" value="ECO:0007669"/>
    <property type="project" value="InterPro"/>
</dbReference>
<dbReference type="PANTHER" id="PTHR36107:SF1">
    <property type="entry name" value="SMALL, ACID-SOLUBLE SPORE PROTEIN A"/>
    <property type="match status" value="1"/>
</dbReference>
<proteinExistence type="predicted"/>
<protein>
    <submittedName>
        <fullName evidence="4">Small acid-soluble spore protein alpha/beta type</fullName>
    </submittedName>
</protein>
<dbReference type="RefSeq" id="WP_166512620.1">
    <property type="nucleotide sequence ID" value="NZ_VNHM01000019.1"/>
</dbReference>
<feature type="region of interest" description="Disordered" evidence="3">
    <location>
        <begin position="65"/>
        <end position="84"/>
    </location>
</feature>
<dbReference type="EMBL" id="VNHM01000019">
    <property type="protein sequence ID" value="TYO93351.1"/>
    <property type="molecule type" value="Genomic_DNA"/>
</dbReference>